<dbReference type="Proteomes" id="UP000469558">
    <property type="component" value="Unassembled WGS sequence"/>
</dbReference>
<dbReference type="InterPro" id="IPR029058">
    <property type="entry name" value="AB_hydrolase_fold"/>
</dbReference>
<feature type="domain" description="DUF676" evidence="3">
    <location>
        <begin position="27"/>
        <end position="192"/>
    </location>
</feature>
<dbReference type="Pfam" id="PF05057">
    <property type="entry name" value="DUF676"/>
    <property type="match status" value="1"/>
</dbReference>
<organism evidence="4 5">
    <name type="scientific">Lachnellula suecica</name>
    <dbReference type="NCBI Taxonomy" id="602035"/>
    <lineage>
        <taxon>Eukaryota</taxon>
        <taxon>Fungi</taxon>
        <taxon>Dikarya</taxon>
        <taxon>Ascomycota</taxon>
        <taxon>Pezizomycotina</taxon>
        <taxon>Leotiomycetes</taxon>
        <taxon>Helotiales</taxon>
        <taxon>Lachnaceae</taxon>
        <taxon>Lachnellula</taxon>
    </lineage>
</organism>
<dbReference type="SUPFAM" id="SSF53474">
    <property type="entry name" value="alpha/beta-Hydrolases"/>
    <property type="match status" value="1"/>
</dbReference>
<dbReference type="OrthoDB" id="5086500at2759"/>
<accession>A0A8T9BZ75</accession>
<dbReference type="InterPro" id="IPR007751">
    <property type="entry name" value="DUF676_lipase-like"/>
</dbReference>
<feature type="region of interest" description="Disordered" evidence="2">
    <location>
        <begin position="313"/>
        <end position="349"/>
    </location>
</feature>
<dbReference type="Gene3D" id="3.40.50.1820">
    <property type="entry name" value="alpha/beta hydrolase"/>
    <property type="match status" value="1"/>
</dbReference>
<protein>
    <submittedName>
        <fullName evidence="4">Protein SERAC1</fullName>
    </submittedName>
</protein>
<keyword evidence="5" id="KW-1185">Reference proteome</keyword>
<dbReference type="AlphaFoldDB" id="A0A8T9BZ75"/>
<reference evidence="4 5" key="1">
    <citation type="submission" date="2018-05" db="EMBL/GenBank/DDBJ databases">
        <title>Genome sequencing and assembly of the regulated plant pathogen Lachnellula willkommii and related sister species for the development of diagnostic species identification markers.</title>
        <authorList>
            <person name="Giroux E."/>
            <person name="Bilodeau G."/>
        </authorList>
    </citation>
    <scope>NUCLEOTIDE SEQUENCE [LARGE SCALE GENOMIC DNA]</scope>
    <source>
        <strain evidence="4 5">CBS 268.59</strain>
    </source>
</reference>
<dbReference type="EMBL" id="QGMK01001922">
    <property type="protein sequence ID" value="TVY62779.1"/>
    <property type="molecule type" value="Genomic_DNA"/>
</dbReference>
<evidence type="ECO:0000313" key="5">
    <source>
        <dbReference type="Proteomes" id="UP000469558"/>
    </source>
</evidence>
<feature type="non-terminal residue" evidence="4">
    <location>
        <position position="1"/>
    </location>
</feature>
<dbReference type="PANTHER" id="PTHR48187:SF2">
    <property type="entry name" value="LD21810P"/>
    <property type="match status" value="1"/>
</dbReference>
<evidence type="ECO:0000259" key="3">
    <source>
        <dbReference type="Pfam" id="PF05057"/>
    </source>
</evidence>
<sequence>GSAIDLKDIKQYELTEVYAHPDAKVDIVLVHGLNGNPRKTWTSEKGVFWPTDLLPATLKSAKARILVYGYNADVYAFGKAGASSDMLHQHAQTLLANLSAERQIEETTDHPIIWVVHSLGGLLLKRALNLSDDLESKYADELRSIAVSTYGIIFLGTPHTGADPAKWGIMVEKMVSALIPKKIVHTEAQLVKTLQTNNETLQNVNLKFLEIQDRYRIDLVHESIPTDLGGTKTLIVDQISASPAMAHAEKYGIEATHSGMCKFDSKSSPGYSMVAGHIKGWVEKSPPVIQARQEEERQKRLQDLEKARKDLQWGYHPPQAPTGANTPGTSHGNQQGFRQPGMVEAPPPRTRFEFEVAEVEEMDTEMAGGR</sequence>
<gene>
    <name evidence="4" type="primary">serac1_4</name>
    <name evidence="4" type="ORF">LSUE1_G008995</name>
</gene>
<proteinExistence type="inferred from homology"/>
<comment type="similarity">
    <text evidence="1">Belongs to the putative lipase ROG1 family.</text>
</comment>
<feature type="compositionally biased region" description="Polar residues" evidence="2">
    <location>
        <begin position="322"/>
        <end position="337"/>
    </location>
</feature>
<comment type="caution">
    <text evidence="4">The sequence shown here is derived from an EMBL/GenBank/DDBJ whole genome shotgun (WGS) entry which is preliminary data.</text>
</comment>
<evidence type="ECO:0000256" key="1">
    <source>
        <dbReference type="ARBA" id="ARBA00007920"/>
    </source>
</evidence>
<evidence type="ECO:0000313" key="4">
    <source>
        <dbReference type="EMBL" id="TVY62779.1"/>
    </source>
</evidence>
<name>A0A8T9BZ75_9HELO</name>
<dbReference type="PANTHER" id="PTHR48187">
    <property type="entry name" value="LD21810P"/>
    <property type="match status" value="1"/>
</dbReference>
<evidence type="ECO:0000256" key="2">
    <source>
        <dbReference type="SAM" id="MobiDB-lite"/>
    </source>
</evidence>